<name>A0A7J7NTE3_9MAGN</name>
<accession>A0A7J7NTE3</accession>
<reference evidence="1 2" key="1">
    <citation type="journal article" date="2020" name="IScience">
        <title>Genome Sequencing of the Endangered Kingdonia uniflora (Circaeasteraceae, Ranunculales) Reveals Potential Mechanisms of Evolutionary Specialization.</title>
        <authorList>
            <person name="Sun Y."/>
            <person name="Deng T."/>
            <person name="Zhang A."/>
            <person name="Moore M.J."/>
            <person name="Landis J.B."/>
            <person name="Lin N."/>
            <person name="Zhang H."/>
            <person name="Zhang X."/>
            <person name="Huang J."/>
            <person name="Zhang X."/>
            <person name="Sun H."/>
            <person name="Wang H."/>
        </authorList>
    </citation>
    <scope>NUCLEOTIDE SEQUENCE [LARGE SCALE GENOMIC DNA]</scope>
    <source>
        <strain evidence="1">TB1705</strain>
        <tissue evidence="1">Leaf</tissue>
    </source>
</reference>
<dbReference type="EMBL" id="JACGCM010000591">
    <property type="protein sequence ID" value="KAF6170363.1"/>
    <property type="molecule type" value="Genomic_DNA"/>
</dbReference>
<proteinExistence type="predicted"/>
<keyword evidence="2" id="KW-1185">Reference proteome</keyword>
<gene>
    <name evidence="1" type="ORF">GIB67_001962</name>
</gene>
<dbReference type="AlphaFoldDB" id="A0A7J7NTE3"/>
<organism evidence="1 2">
    <name type="scientific">Kingdonia uniflora</name>
    <dbReference type="NCBI Taxonomy" id="39325"/>
    <lineage>
        <taxon>Eukaryota</taxon>
        <taxon>Viridiplantae</taxon>
        <taxon>Streptophyta</taxon>
        <taxon>Embryophyta</taxon>
        <taxon>Tracheophyta</taxon>
        <taxon>Spermatophyta</taxon>
        <taxon>Magnoliopsida</taxon>
        <taxon>Ranunculales</taxon>
        <taxon>Circaeasteraceae</taxon>
        <taxon>Kingdonia</taxon>
    </lineage>
</organism>
<comment type="caution">
    <text evidence="1">The sequence shown here is derived from an EMBL/GenBank/DDBJ whole genome shotgun (WGS) entry which is preliminary data.</text>
</comment>
<sequence length="148" mass="17161">MIPKLHFNSMIPKLRFSNFSLKVCQSSIPNSLTCLGFEWNCSKLGEECRNQDEIKVFNNGDFKLVRANMEKNYEEGAVRVSKISRTHRGWKLQLLQTFARRGQAFHTFQLVVSIKDFITRKPDGFFVVTYDGCELCCLYREFSSTANL</sequence>
<dbReference type="Proteomes" id="UP000541444">
    <property type="component" value="Unassembled WGS sequence"/>
</dbReference>
<evidence type="ECO:0000313" key="1">
    <source>
        <dbReference type="EMBL" id="KAF6170363.1"/>
    </source>
</evidence>
<protein>
    <submittedName>
        <fullName evidence="1">Uncharacterized protein</fullName>
    </submittedName>
</protein>
<evidence type="ECO:0000313" key="2">
    <source>
        <dbReference type="Proteomes" id="UP000541444"/>
    </source>
</evidence>